<dbReference type="PROSITE" id="PS50930">
    <property type="entry name" value="HTH_LYTTR"/>
    <property type="match status" value="1"/>
</dbReference>
<dbReference type="Gene3D" id="3.40.50.2300">
    <property type="match status" value="1"/>
</dbReference>
<keyword evidence="5" id="KW-1185">Reference proteome</keyword>
<accession>A0ABS1R3P3</accession>
<dbReference type="InterPro" id="IPR011006">
    <property type="entry name" value="CheY-like_superfamily"/>
</dbReference>
<dbReference type="Pfam" id="PF04397">
    <property type="entry name" value="LytTR"/>
    <property type="match status" value="1"/>
</dbReference>
<dbReference type="SMART" id="SM00850">
    <property type="entry name" value="LytTR"/>
    <property type="match status" value="1"/>
</dbReference>
<dbReference type="RefSeq" id="WP_202102925.1">
    <property type="nucleotide sequence ID" value="NZ_JAERTY010000005.1"/>
</dbReference>
<organism evidence="4 5">
    <name type="scientific">Sphingobacterium faecale</name>
    <dbReference type="NCBI Taxonomy" id="2803775"/>
    <lineage>
        <taxon>Bacteria</taxon>
        <taxon>Pseudomonadati</taxon>
        <taxon>Bacteroidota</taxon>
        <taxon>Sphingobacteriia</taxon>
        <taxon>Sphingobacteriales</taxon>
        <taxon>Sphingobacteriaceae</taxon>
        <taxon>Sphingobacterium</taxon>
    </lineage>
</organism>
<protein>
    <submittedName>
        <fullName evidence="4">Response regulator transcription factor</fullName>
    </submittedName>
</protein>
<evidence type="ECO:0000256" key="1">
    <source>
        <dbReference type="PROSITE-ProRule" id="PRU00169"/>
    </source>
</evidence>
<feature type="domain" description="HTH LytTR-type" evidence="3">
    <location>
        <begin position="140"/>
        <end position="235"/>
    </location>
</feature>
<dbReference type="PROSITE" id="PS50110">
    <property type="entry name" value="RESPONSE_REGULATORY"/>
    <property type="match status" value="1"/>
</dbReference>
<dbReference type="SUPFAM" id="SSF52172">
    <property type="entry name" value="CheY-like"/>
    <property type="match status" value="1"/>
</dbReference>
<dbReference type="Gene3D" id="2.40.50.1020">
    <property type="entry name" value="LytTr DNA-binding domain"/>
    <property type="match status" value="1"/>
</dbReference>
<name>A0ABS1R3P3_9SPHI</name>
<sequence>MIKAVILDDEIKGSSLLMHKLNVFPDLIYVEHVFNDPQLALAKIQDLKPDVLFLDVEMPVMNGFQFLENLGQFDFEVIFVTAYHAYTLDALRANALDFLLKPVNPEELACALNKLNVRIESKRKLAQVIIPSERIAHSRLALPTVEGIYFVKKEEIIKVEAMSNYSVFNIATGTKIIVSKTLKEFEGLLQEDHFVRVSRSVIVNLTYVVRYKKGDGGTLELIDGSEIEVSASRKNILIDRLFRS</sequence>
<dbReference type="InterPro" id="IPR007492">
    <property type="entry name" value="LytTR_DNA-bd_dom"/>
</dbReference>
<comment type="caution">
    <text evidence="4">The sequence shown here is derived from an EMBL/GenBank/DDBJ whole genome shotgun (WGS) entry which is preliminary data.</text>
</comment>
<evidence type="ECO:0000313" key="5">
    <source>
        <dbReference type="Proteomes" id="UP000625283"/>
    </source>
</evidence>
<dbReference type="InterPro" id="IPR046947">
    <property type="entry name" value="LytR-like"/>
</dbReference>
<dbReference type="InterPro" id="IPR001789">
    <property type="entry name" value="Sig_transdc_resp-reg_receiver"/>
</dbReference>
<reference evidence="4 5" key="1">
    <citation type="submission" date="2021-01" db="EMBL/GenBank/DDBJ databases">
        <title>C459-1 draft genome sequence.</title>
        <authorList>
            <person name="Zhang X.-F."/>
        </authorList>
    </citation>
    <scope>NUCLEOTIDE SEQUENCE [LARGE SCALE GENOMIC DNA]</scope>
    <source>
        <strain evidence="5">C459-1</strain>
    </source>
</reference>
<gene>
    <name evidence="4" type="ORF">JKG61_10435</name>
</gene>
<keyword evidence="1" id="KW-0597">Phosphoprotein</keyword>
<proteinExistence type="predicted"/>
<evidence type="ECO:0000259" key="2">
    <source>
        <dbReference type="PROSITE" id="PS50110"/>
    </source>
</evidence>
<feature type="modified residue" description="4-aspartylphosphate" evidence="1">
    <location>
        <position position="55"/>
    </location>
</feature>
<feature type="domain" description="Response regulatory" evidence="2">
    <location>
        <begin position="3"/>
        <end position="116"/>
    </location>
</feature>
<dbReference type="Pfam" id="PF00072">
    <property type="entry name" value="Response_reg"/>
    <property type="match status" value="1"/>
</dbReference>
<dbReference type="SMART" id="SM00448">
    <property type="entry name" value="REC"/>
    <property type="match status" value="1"/>
</dbReference>
<dbReference type="Proteomes" id="UP000625283">
    <property type="component" value="Unassembled WGS sequence"/>
</dbReference>
<dbReference type="PANTHER" id="PTHR37299">
    <property type="entry name" value="TRANSCRIPTIONAL REGULATOR-RELATED"/>
    <property type="match status" value="1"/>
</dbReference>
<evidence type="ECO:0000313" key="4">
    <source>
        <dbReference type="EMBL" id="MBL1409169.1"/>
    </source>
</evidence>
<dbReference type="PANTHER" id="PTHR37299:SF1">
    <property type="entry name" value="STAGE 0 SPORULATION PROTEIN A HOMOLOG"/>
    <property type="match status" value="1"/>
</dbReference>
<evidence type="ECO:0000259" key="3">
    <source>
        <dbReference type="PROSITE" id="PS50930"/>
    </source>
</evidence>
<dbReference type="EMBL" id="JAERTY010000005">
    <property type="protein sequence ID" value="MBL1409169.1"/>
    <property type="molecule type" value="Genomic_DNA"/>
</dbReference>